<organism evidence="1 2">
    <name type="scientific">Dreissena polymorpha</name>
    <name type="common">Zebra mussel</name>
    <name type="synonym">Mytilus polymorpha</name>
    <dbReference type="NCBI Taxonomy" id="45954"/>
    <lineage>
        <taxon>Eukaryota</taxon>
        <taxon>Metazoa</taxon>
        <taxon>Spiralia</taxon>
        <taxon>Lophotrochozoa</taxon>
        <taxon>Mollusca</taxon>
        <taxon>Bivalvia</taxon>
        <taxon>Autobranchia</taxon>
        <taxon>Heteroconchia</taxon>
        <taxon>Euheterodonta</taxon>
        <taxon>Imparidentia</taxon>
        <taxon>Neoheterodontei</taxon>
        <taxon>Myida</taxon>
        <taxon>Dreissenoidea</taxon>
        <taxon>Dreissenidae</taxon>
        <taxon>Dreissena</taxon>
    </lineage>
</organism>
<dbReference type="EMBL" id="JAIWYP010000006">
    <property type="protein sequence ID" value="KAH3815090.1"/>
    <property type="molecule type" value="Genomic_DNA"/>
</dbReference>
<reference evidence="1" key="1">
    <citation type="journal article" date="2019" name="bioRxiv">
        <title>The Genome of the Zebra Mussel, Dreissena polymorpha: A Resource for Invasive Species Research.</title>
        <authorList>
            <person name="McCartney M.A."/>
            <person name="Auch B."/>
            <person name="Kono T."/>
            <person name="Mallez S."/>
            <person name="Zhang Y."/>
            <person name="Obille A."/>
            <person name="Becker A."/>
            <person name="Abrahante J.E."/>
            <person name="Garbe J."/>
            <person name="Badalamenti J.P."/>
            <person name="Herman A."/>
            <person name="Mangelson H."/>
            <person name="Liachko I."/>
            <person name="Sullivan S."/>
            <person name="Sone E.D."/>
            <person name="Koren S."/>
            <person name="Silverstein K.A.T."/>
            <person name="Beckman K.B."/>
            <person name="Gohl D.M."/>
        </authorList>
    </citation>
    <scope>NUCLEOTIDE SEQUENCE</scope>
    <source>
        <strain evidence="1">Duluth1</strain>
        <tissue evidence="1">Whole animal</tissue>
    </source>
</reference>
<reference evidence="1" key="2">
    <citation type="submission" date="2020-11" db="EMBL/GenBank/DDBJ databases">
        <authorList>
            <person name="McCartney M.A."/>
            <person name="Auch B."/>
            <person name="Kono T."/>
            <person name="Mallez S."/>
            <person name="Becker A."/>
            <person name="Gohl D.M."/>
            <person name="Silverstein K.A.T."/>
            <person name="Koren S."/>
            <person name="Bechman K.B."/>
            <person name="Herman A."/>
            <person name="Abrahante J.E."/>
            <person name="Garbe J."/>
        </authorList>
    </citation>
    <scope>NUCLEOTIDE SEQUENCE</scope>
    <source>
        <strain evidence="1">Duluth1</strain>
        <tissue evidence="1">Whole animal</tissue>
    </source>
</reference>
<accession>A0A9D4JK68</accession>
<comment type="caution">
    <text evidence="1">The sequence shown here is derived from an EMBL/GenBank/DDBJ whole genome shotgun (WGS) entry which is preliminary data.</text>
</comment>
<keyword evidence="2" id="KW-1185">Reference proteome</keyword>
<dbReference type="AlphaFoldDB" id="A0A9D4JK68"/>
<name>A0A9D4JK68_DREPO</name>
<protein>
    <submittedName>
        <fullName evidence="1">Uncharacterized protein</fullName>
    </submittedName>
</protein>
<sequence length="59" mass="6796">MIVETAVQLAEQNPVTMIAEDIDLLVLLLHRYRISDLHPIHFRSDLKSAGKTVKLWDIQ</sequence>
<proteinExistence type="predicted"/>
<dbReference type="Proteomes" id="UP000828390">
    <property type="component" value="Unassembled WGS sequence"/>
</dbReference>
<evidence type="ECO:0000313" key="1">
    <source>
        <dbReference type="EMBL" id="KAH3815090.1"/>
    </source>
</evidence>
<evidence type="ECO:0000313" key="2">
    <source>
        <dbReference type="Proteomes" id="UP000828390"/>
    </source>
</evidence>
<gene>
    <name evidence="1" type="ORF">DPMN_143609</name>
</gene>